<feature type="repeat" description="ANK" evidence="3">
    <location>
        <begin position="827"/>
        <end position="859"/>
    </location>
</feature>
<evidence type="ECO:0000256" key="1">
    <source>
        <dbReference type="ARBA" id="ARBA00022737"/>
    </source>
</evidence>
<dbReference type="PANTHER" id="PTHR24198">
    <property type="entry name" value="ANKYRIN REPEAT AND PROTEIN KINASE DOMAIN-CONTAINING PROTEIN"/>
    <property type="match status" value="1"/>
</dbReference>
<dbReference type="SMART" id="SM00248">
    <property type="entry name" value="ANK"/>
    <property type="match status" value="13"/>
</dbReference>
<dbReference type="InterPro" id="IPR036770">
    <property type="entry name" value="Ankyrin_rpt-contain_sf"/>
</dbReference>
<keyword evidence="5" id="KW-1185">Reference proteome</keyword>
<sequence>MIPNDSMDGYQEVETLAQKQLSLSMAMELFKVVFFNLSNNNIPYANSRELRAHDQLVLHLVEAVSRSNPEMLSYILSSHCATTNAIKEAVYGSAIREKDHETVLRLLESGIDPNKKIENFQLFKCTFKRGMIELDCNLVSSPWSGIYEAAFACDTRLGKILINAGASVSHACIKSISALEIAAFAGGYAGASNKSVEFAQLLIEHGALIDNSTSCRKCTRLKLLSPIAISIIRQNNRMAEFLTEQDASIRPYEYTEVSRRGCDYHTVGLLQFKYFGIRTTPLNTAIVSGNMLIVERLLQPILSHPRPICLRFVKEALMTSILVGDADTASKLLAHHPGLLTIDRWTLGVKPLVATAWNKDISIAELLLERGAHIGPKRGDGILQVETPAPMHVAAYYGNTSLVRQLMHRGADHNVRYKSPQVLEPPGRLFFDTSFSRLLPVAVASPLQLALWNGSRETVSLLISQDAGVLSGKSFQGVDLEDGISISGLTFGVTSVLSSNQNARAVFEATKEIGSAFSVIQSYFSLGGLYRSEDLYLAVLAAIESKDYSIVRLIADYRPIGEIDSHEASALMLSIEEREWVIVSLLLRDPFLPGPSRSYYRIVNERLNYNEKEGLNHNRGYPDCSGHGLTPLVWAIHSKIDPVTRKLLQRGYKLQDGDVSILVGDILTVASTLYLLESMDLSCRQALLCCSIKMSCDIQQIQKCIGLVDSLDFDYCSMLHGTKIEESPLRLAAFMGDVSIVRLLLDVGAGTDFSPPGKKTALHIAAIVGHFDVVKSLLDGGAIVEPPRRLERGATALQWSAINGHLRIAKLLISSGADINTPPAKDCGRTALEGAAERGRLDMVQFLLEMGAKLDGEMRIYYVRSVDLAKRNGHYTIANLLKENGSWGERDQVLYDRPGFLMDEAHFRYDEEMDDWHIRKMKSLNGCEGSVGSSDSDFSLFSARSDTSDVEIDELDNVEEIDEFANQAYGIRHIPQAWWDGIDFAFADPYTHNFTGEQTLGHDLASYQLTTSHRVTELHETLEDSDAREPFTVQSAINQANNATVDHAPDRLDIVEEVVVREENLDLGIYNYTPGTDFVAGQLVSPNTVKTKWEGPFSNSREIDDINEVFGVLPFRL</sequence>
<dbReference type="STRING" id="2512241.A0A553HTB4"/>
<dbReference type="PROSITE" id="PS50088">
    <property type="entry name" value="ANK_REPEAT"/>
    <property type="match status" value="5"/>
</dbReference>
<feature type="repeat" description="ANK" evidence="3">
    <location>
        <begin position="724"/>
        <end position="756"/>
    </location>
</feature>
<comment type="caution">
    <text evidence="4">The sequence shown here is derived from an EMBL/GenBank/DDBJ whole genome shotgun (WGS) entry which is preliminary data.</text>
</comment>
<keyword evidence="1" id="KW-0677">Repeat</keyword>
<dbReference type="EMBL" id="VFLP01000048">
    <property type="protein sequence ID" value="TRX91199.1"/>
    <property type="molecule type" value="Genomic_DNA"/>
</dbReference>
<dbReference type="PROSITE" id="PS50297">
    <property type="entry name" value="ANK_REP_REGION"/>
    <property type="match status" value="5"/>
</dbReference>
<dbReference type="Proteomes" id="UP000319160">
    <property type="component" value="Unassembled WGS sequence"/>
</dbReference>
<evidence type="ECO:0000256" key="2">
    <source>
        <dbReference type="ARBA" id="ARBA00023043"/>
    </source>
</evidence>
<organism evidence="4 5">
    <name type="scientific">Xylaria flabelliformis</name>
    <dbReference type="NCBI Taxonomy" id="2512241"/>
    <lineage>
        <taxon>Eukaryota</taxon>
        <taxon>Fungi</taxon>
        <taxon>Dikarya</taxon>
        <taxon>Ascomycota</taxon>
        <taxon>Pezizomycotina</taxon>
        <taxon>Sordariomycetes</taxon>
        <taxon>Xylariomycetidae</taxon>
        <taxon>Xylariales</taxon>
        <taxon>Xylariaceae</taxon>
        <taxon>Xylaria</taxon>
    </lineage>
</organism>
<evidence type="ECO:0000256" key="3">
    <source>
        <dbReference type="PROSITE-ProRule" id="PRU00023"/>
    </source>
</evidence>
<keyword evidence="2 3" id="KW-0040">ANK repeat</keyword>
<feature type="repeat" description="ANK" evidence="3">
    <location>
        <begin position="792"/>
        <end position="824"/>
    </location>
</feature>
<evidence type="ECO:0000313" key="4">
    <source>
        <dbReference type="EMBL" id="TRX91199.1"/>
    </source>
</evidence>
<dbReference type="PRINTS" id="PR01415">
    <property type="entry name" value="ANKYRIN"/>
</dbReference>
<dbReference type="InterPro" id="IPR002110">
    <property type="entry name" value="Ankyrin_rpt"/>
</dbReference>
<dbReference type="SUPFAM" id="SSF48403">
    <property type="entry name" value="Ankyrin repeat"/>
    <property type="match status" value="2"/>
</dbReference>
<feature type="repeat" description="ANK" evidence="3">
    <location>
        <begin position="757"/>
        <end position="789"/>
    </location>
</feature>
<gene>
    <name evidence="4" type="ORF">FHL15_007987</name>
</gene>
<dbReference type="OrthoDB" id="539213at2759"/>
<proteinExistence type="predicted"/>
<evidence type="ECO:0000313" key="5">
    <source>
        <dbReference type="Proteomes" id="UP000319160"/>
    </source>
</evidence>
<protein>
    <submittedName>
        <fullName evidence="4">Uncharacterized protein</fullName>
    </submittedName>
</protein>
<dbReference type="AlphaFoldDB" id="A0A553HTB4"/>
<dbReference type="Pfam" id="PF00023">
    <property type="entry name" value="Ank"/>
    <property type="match status" value="1"/>
</dbReference>
<dbReference type="Pfam" id="PF12796">
    <property type="entry name" value="Ank_2"/>
    <property type="match status" value="2"/>
</dbReference>
<feature type="repeat" description="ANK" evidence="3">
    <location>
        <begin position="386"/>
        <end position="418"/>
    </location>
</feature>
<accession>A0A553HTB4</accession>
<reference evidence="5" key="1">
    <citation type="submission" date="2019-06" db="EMBL/GenBank/DDBJ databases">
        <title>Draft genome sequence of the griseofulvin-producing fungus Xylaria cubensis strain G536.</title>
        <authorList>
            <person name="Mead M.E."/>
            <person name="Raja H.A."/>
            <person name="Steenwyk J.L."/>
            <person name="Knowles S.L."/>
            <person name="Oberlies N.H."/>
            <person name="Rokas A."/>
        </authorList>
    </citation>
    <scope>NUCLEOTIDE SEQUENCE [LARGE SCALE GENOMIC DNA]</scope>
    <source>
        <strain evidence="5">G536</strain>
    </source>
</reference>
<name>A0A553HTB4_9PEZI</name>
<dbReference type="Gene3D" id="1.25.40.20">
    <property type="entry name" value="Ankyrin repeat-containing domain"/>
    <property type="match status" value="3"/>
</dbReference>
<dbReference type="PANTHER" id="PTHR24198:SF165">
    <property type="entry name" value="ANKYRIN REPEAT-CONTAINING PROTEIN-RELATED"/>
    <property type="match status" value="1"/>
</dbReference>